<reference evidence="2" key="2">
    <citation type="submission" date="2020-11" db="EMBL/GenBank/DDBJ databases">
        <authorList>
            <person name="McCartney M.A."/>
            <person name="Auch B."/>
            <person name="Kono T."/>
            <person name="Mallez S."/>
            <person name="Becker A."/>
            <person name="Gohl D.M."/>
            <person name="Silverstein K.A.T."/>
            <person name="Koren S."/>
            <person name="Bechman K.B."/>
            <person name="Herman A."/>
            <person name="Abrahante J.E."/>
            <person name="Garbe J."/>
        </authorList>
    </citation>
    <scope>NUCLEOTIDE SEQUENCE</scope>
    <source>
        <strain evidence="2">Duluth1</strain>
        <tissue evidence="2">Whole animal</tissue>
    </source>
</reference>
<organism evidence="2 4">
    <name type="scientific">Dreissena polymorpha</name>
    <name type="common">Zebra mussel</name>
    <name type="synonym">Mytilus polymorpha</name>
    <dbReference type="NCBI Taxonomy" id="45954"/>
    <lineage>
        <taxon>Eukaryota</taxon>
        <taxon>Metazoa</taxon>
        <taxon>Spiralia</taxon>
        <taxon>Lophotrochozoa</taxon>
        <taxon>Mollusca</taxon>
        <taxon>Bivalvia</taxon>
        <taxon>Autobranchia</taxon>
        <taxon>Heteroconchia</taxon>
        <taxon>Euheterodonta</taxon>
        <taxon>Imparidentia</taxon>
        <taxon>Neoheterodontei</taxon>
        <taxon>Myida</taxon>
        <taxon>Dreissenoidea</taxon>
        <taxon>Dreissenidae</taxon>
        <taxon>Dreissena</taxon>
    </lineage>
</organism>
<dbReference type="PANTHER" id="PTHR46532:SF13">
    <property type="entry name" value="CYTOPLASMIC DYNEIN 1 HEAVY CHAIN 1"/>
    <property type="match status" value="1"/>
</dbReference>
<dbReference type="AlphaFoldDB" id="A0A9D4CQ81"/>
<evidence type="ECO:0000313" key="4">
    <source>
        <dbReference type="Proteomes" id="UP000828390"/>
    </source>
</evidence>
<keyword evidence="4" id="KW-1185">Reference proteome</keyword>
<dbReference type="Pfam" id="PF08385">
    <property type="entry name" value="DHC_N1"/>
    <property type="match status" value="1"/>
</dbReference>
<dbReference type="GO" id="GO:0007018">
    <property type="term" value="P:microtubule-based movement"/>
    <property type="evidence" value="ECO:0007669"/>
    <property type="project" value="InterPro"/>
</dbReference>
<proteinExistence type="predicted"/>
<dbReference type="GO" id="GO:0005858">
    <property type="term" value="C:axonemal dynein complex"/>
    <property type="evidence" value="ECO:0007669"/>
    <property type="project" value="TreeGrafter"/>
</dbReference>
<dbReference type="EMBL" id="JAIWYP010000012">
    <property type="protein sequence ID" value="KAH3729673.1"/>
    <property type="molecule type" value="Genomic_DNA"/>
</dbReference>
<dbReference type="InterPro" id="IPR026983">
    <property type="entry name" value="DHC"/>
</dbReference>
<feature type="domain" description="Dynein heavy chain tail" evidence="1">
    <location>
        <begin position="7"/>
        <end position="108"/>
    </location>
</feature>
<gene>
    <name evidence="2" type="ORF">DPMN_055572</name>
    <name evidence="3" type="ORF">DPMN_055651</name>
</gene>
<protein>
    <recommendedName>
        <fullName evidence="1">Dynein heavy chain tail domain-containing protein</fullName>
    </recommendedName>
</protein>
<dbReference type="EMBL" id="JAIWYP010000012">
    <property type="protein sequence ID" value="KAH3729600.1"/>
    <property type="molecule type" value="Genomic_DNA"/>
</dbReference>
<evidence type="ECO:0000313" key="3">
    <source>
        <dbReference type="EMBL" id="KAH3729673.1"/>
    </source>
</evidence>
<reference evidence="2" key="1">
    <citation type="journal article" date="2019" name="bioRxiv">
        <title>The Genome of the Zebra Mussel, Dreissena polymorpha: A Resource for Invasive Species Research.</title>
        <authorList>
            <person name="McCartney M.A."/>
            <person name="Auch B."/>
            <person name="Kono T."/>
            <person name="Mallez S."/>
            <person name="Zhang Y."/>
            <person name="Obille A."/>
            <person name="Becker A."/>
            <person name="Abrahante J.E."/>
            <person name="Garbe J."/>
            <person name="Badalamenti J.P."/>
            <person name="Herman A."/>
            <person name="Mangelson H."/>
            <person name="Liachko I."/>
            <person name="Sullivan S."/>
            <person name="Sone E.D."/>
            <person name="Koren S."/>
            <person name="Silverstein K.A.T."/>
            <person name="Beckman K.B."/>
            <person name="Gohl D.M."/>
        </authorList>
    </citation>
    <scope>NUCLEOTIDE SEQUENCE</scope>
    <source>
        <strain evidence="2">Duluth1</strain>
        <tissue evidence="2">Whole animal</tissue>
    </source>
</reference>
<dbReference type="Proteomes" id="UP000828390">
    <property type="component" value="Unassembled WGS sequence"/>
</dbReference>
<dbReference type="InterPro" id="IPR013594">
    <property type="entry name" value="Dynein_heavy_tail"/>
</dbReference>
<dbReference type="PANTHER" id="PTHR46532">
    <property type="entry name" value="MALE FERTILITY FACTOR KL5"/>
    <property type="match status" value="1"/>
</dbReference>
<dbReference type="GO" id="GO:0051959">
    <property type="term" value="F:dynein light intermediate chain binding"/>
    <property type="evidence" value="ECO:0007669"/>
    <property type="project" value="InterPro"/>
</dbReference>
<evidence type="ECO:0000259" key="1">
    <source>
        <dbReference type="Pfam" id="PF08385"/>
    </source>
</evidence>
<accession>A0A9D4CQ81</accession>
<dbReference type="GO" id="GO:0045505">
    <property type="term" value="F:dynein intermediate chain binding"/>
    <property type="evidence" value="ECO:0007669"/>
    <property type="project" value="InterPro"/>
</dbReference>
<sequence length="109" mass="12563">MSLILSKENPQLVRNAPPVAGAIHWSRQLLKRIEDPMKVFRDNKAITQLGDFGRIVKIYNRLATALVTFESLWFTQWKARIDNARNGLRATLFVHHPITNEIVVNADER</sequence>
<comment type="caution">
    <text evidence="2">The sequence shown here is derived from an EMBL/GenBank/DDBJ whole genome shotgun (WGS) entry which is preliminary data.</text>
</comment>
<name>A0A9D4CQ81_DREPO</name>
<evidence type="ECO:0000313" key="2">
    <source>
        <dbReference type="EMBL" id="KAH3729600.1"/>
    </source>
</evidence>